<organism evidence="1 2">
    <name type="scientific">Galerina marginata (strain CBS 339.88)</name>
    <dbReference type="NCBI Taxonomy" id="685588"/>
    <lineage>
        <taxon>Eukaryota</taxon>
        <taxon>Fungi</taxon>
        <taxon>Dikarya</taxon>
        <taxon>Basidiomycota</taxon>
        <taxon>Agaricomycotina</taxon>
        <taxon>Agaricomycetes</taxon>
        <taxon>Agaricomycetidae</taxon>
        <taxon>Agaricales</taxon>
        <taxon>Agaricineae</taxon>
        <taxon>Strophariaceae</taxon>
        <taxon>Galerina</taxon>
    </lineage>
</organism>
<dbReference type="Gene3D" id="3.80.10.10">
    <property type="entry name" value="Ribonuclease Inhibitor"/>
    <property type="match status" value="1"/>
</dbReference>
<dbReference type="OrthoDB" id="2745898at2759"/>
<accession>A0A067SSR7</accession>
<protein>
    <recommendedName>
        <fullName evidence="3">F-box domain-containing protein</fullName>
    </recommendedName>
</protein>
<dbReference type="AlphaFoldDB" id="A0A067SSR7"/>
<evidence type="ECO:0000313" key="1">
    <source>
        <dbReference type="EMBL" id="KDR73087.1"/>
    </source>
</evidence>
<sequence length="399" mass="45473">MSSNPVIPLEIIQTIIDILAQDDKNFSSLKSCSLVCHEFLHLCRKHIFASIFLNDRKWGIASPTTVALIRLLSATPEIADHIRKLVCYIPSSEFEQRLLPGVLKRINKLEYLSIDWPRFERQWNNNLLRPAMLHLLHLPTLVHLELRNIQDFVVLDLVPCINLEKLKLTGIETAESEAALLCTLASGPIRLHQLSIGIDSSMAVLDLWKKRRPDGKSIIDLTNLASIGLTLSERDEFDAAQELFKYCKRLTEIDIYIYSPPFTWAGFSEMLHPSIQTLTHIRLKTMLNDNSGTSDPLSGLVAELEEIRHQNRIEGIAVNVSIQTDKQCNRGEWGRLDEELTRSGWPKLKSVSLSIVIWSYMRDDNDLELALKKLPETQFPKLSASKSVVFEFEVINEIL</sequence>
<dbReference type="HOGENOM" id="CLU_035624_0_0_1"/>
<name>A0A067SSR7_GALM3</name>
<proteinExistence type="predicted"/>
<evidence type="ECO:0008006" key="3">
    <source>
        <dbReference type="Google" id="ProtNLM"/>
    </source>
</evidence>
<reference evidence="2" key="1">
    <citation type="journal article" date="2014" name="Proc. Natl. Acad. Sci. U.S.A.">
        <title>Extensive sampling of basidiomycete genomes demonstrates inadequacy of the white-rot/brown-rot paradigm for wood decay fungi.</title>
        <authorList>
            <person name="Riley R."/>
            <person name="Salamov A.A."/>
            <person name="Brown D.W."/>
            <person name="Nagy L.G."/>
            <person name="Floudas D."/>
            <person name="Held B.W."/>
            <person name="Levasseur A."/>
            <person name="Lombard V."/>
            <person name="Morin E."/>
            <person name="Otillar R."/>
            <person name="Lindquist E.A."/>
            <person name="Sun H."/>
            <person name="LaButti K.M."/>
            <person name="Schmutz J."/>
            <person name="Jabbour D."/>
            <person name="Luo H."/>
            <person name="Baker S.E."/>
            <person name="Pisabarro A.G."/>
            <person name="Walton J.D."/>
            <person name="Blanchette R.A."/>
            <person name="Henrissat B."/>
            <person name="Martin F."/>
            <person name="Cullen D."/>
            <person name="Hibbett D.S."/>
            <person name="Grigoriev I.V."/>
        </authorList>
    </citation>
    <scope>NUCLEOTIDE SEQUENCE [LARGE SCALE GENOMIC DNA]</scope>
    <source>
        <strain evidence="2">CBS 339.88</strain>
    </source>
</reference>
<dbReference type="EMBL" id="KL142387">
    <property type="protein sequence ID" value="KDR73087.1"/>
    <property type="molecule type" value="Genomic_DNA"/>
</dbReference>
<dbReference type="SUPFAM" id="SSF52047">
    <property type="entry name" value="RNI-like"/>
    <property type="match status" value="1"/>
</dbReference>
<dbReference type="InterPro" id="IPR032675">
    <property type="entry name" value="LRR_dom_sf"/>
</dbReference>
<keyword evidence="2" id="KW-1185">Reference proteome</keyword>
<evidence type="ECO:0000313" key="2">
    <source>
        <dbReference type="Proteomes" id="UP000027222"/>
    </source>
</evidence>
<gene>
    <name evidence="1" type="ORF">GALMADRAFT_252540</name>
</gene>
<dbReference type="Proteomes" id="UP000027222">
    <property type="component" value="Unassembled WGS sequence"/>
</dbReference>